<dbReference type="EMBL" id="CP000555">
    <property type="protein sequence ID" value="ABM93126.1"/>
    <property type="molecule type" value="Genomic_DNA"/>
</dbReference>
<evidence type="ECO:0000313" key="2">
    <source>
        <dbReference type="EMBL" id="ABM93126.1"/>
    </source>
</evidence>
<name>A2SC37_METPP</name>
<dbReference type="Gene3D" id="3.50.50.60">
    <property type="entry name" value="FAD/NAD(P)-binding domain"/>
    <property type="match status" value="1"/>
</dbReference>
<dbReference type="GO" id="GO:0016628">
    <property type="term" value="F:oxidoreductase activity, acting on the CH-CH group of donors, NAD or NADP as acceptor"/>
    <property type="evidence" value="ECO:0007669"/>
    <property type="project" value="InterPro"/>
</dbReference>
<sequence>MHPAPLNRPLADLPPACEVLVVGAGPAGSAAARTLARAGVDVVLIDQQAFPRDKVCGDGLIPDAHRAMAKLGVLDEVMALAQPVKHLRCIAPRGGRIDVPGTLAVLPRRQLDLVLCRAAAEAGARMHAPLRFIEPLEDAGRVVGARLQGHDEARAPREIRARWVLLASGAVPQASLAAGVCDRRTPSGVALRGYVKNDAMVGRITELEVAWHRRLKPGYGWIFPCRDGVFNIGVGVAQSHRRDALGRHRMLDVNLREVFAAFTEVHAPARELMEGGTLLGELKGAPLRCSLEGARRSRPGLLVAGEAAGSTYALTGEGIGKALETGVLAAEAVIEGQRLSLGDDAVRARYEADLAALKPRFAIYEKASSVNERPWLVDLLVWSARRSPRRLQRMSGVLEETHTPANLVTARSFLRMVFER</sequence>
<dbReference type="PRINTS" id="PR00411">
    <property type="entry name" value="PNDRDTASEI"/>
</dbReference>
<evidence type="ECO:0000259" key="1">
    <source>
        <dbReference type="Pfam" id="PF01494"/>
    </source>
</evidence>
<protein>
    <submittedName>
        <fullName evidence="2">Putative electron transfer oxidoreductase</fullName>
    </submittedName>
</protein>
<evidence type="ECO:0000313" key="3">
    <source>
        <dbReference type="Proteomes" id="UP000000366"/>
    </source>
</evidence>
<dbReference type="InterPro" id="IPR002938">
    <property type="entry name" value="FAD-bd"/>
</dbReference>
<dbReference type="HOGENOM" id="CLU_024648_5_2_4"/>
<dbReference type="NCBIfam" id="TIGR02032">
    <property type="entry name" value="GG-red-SF"/>
    <property type="match status" value="1"/>
</dbReference>
<dbReference type="Pfam" id="PF01494">
    <property type="entry name" value="FAD_binding_3"/>
    <property type="match status" value="1"/>
</dbReference>
<dbReference type="AlphaFoldDB" id="A2SC37"/>
<dbReference type="PANTHER" id="PTHR42685:SF22">
    <property type="entry name" value="CONDITIONED MEDIUM FACTOR RECEPTOR 1"/>
    <property type="match status" value="1"/>
</dbReference>
<dbReference type="RefSeq" id="WP_011827765.1">
    <property type="nucleotide sequence ID" value="NC_008825.1"/>
</dbReference>
<dbReference type="GO" id="GO:0071949">
    <property type="term" value="F:FAD binding"/>
    <property type="evidence" value="ECO:0007669"/>
    <property type="project" value="InterPro"/>
</dbReference>
<feature type="domain" description="FAD-binding" evidence="1">
    <location>
        <begin position="17"/>
        <end position="180"/>
    </location>
</feature>
<dbReference type="InterPro" id="IPR050407">
    <property type="entry name" value="Geranylgeranyl_reductase"/>
</dbReference>
<dbReference type="Proteomes" id="UP000000366">
    <property type="component" value="Chromosome"/>
</dbReference>
<dbReference type="PRINTS" id="PR00368">
    <property type="entry name" value="FADPNR"/>
</dbReference>
<dbReference type="STRING" id="420662.Mpe_A0164"/>
<keyword evidence="3" id="KW-1185">Reference proteome</keyword>
<accession>A2SC37</accession>
<dbReference type="PANTHER" id="PTHR42685">
    <property type="entry name" value="GERANYLGERANYL DIPHOSPHATE REDUCTASE"/>
    <property type="match status" value="1"/>
</dbReference>
<dbReference type="eggNOG" id="COG0644">
    <property type="taxonomic scope" value="Bacteria"/>
</dbReference>
<reference evidence="2 3" key="1">
    <citation type="journal article" date="2007" name="J. Bacteriol.">
        <title>Whole-genome analysis of the methyl tert-butyl ether-degrading beta-proteobacterium Methylibium petroleiphilum PM1.</title>
        <authorList>
            <person name="Kane S.R."/>
            <person name="Chakicherla A.Y."/>
            <person name="Chain P.S.G."/>
            <person name="Schmidt R."/>
            <person name="Shin M.W."/>
            <person name="Legler T.C."/>
            <person name="Scow K.M."/>
            <person name="Larimer F.W."/>
            <person name="Lucas S.M."/>
            <person name="Richardson P.M."/>
            <person name="Hristova K.R."/>
        </authorList>
    </citation>
    <scope>NUCLEOTIDE SEQUENCE [LARGE SCALE GENOMIC DNA]</scope>
    <source>
        <strain evidence="3">ATCC BAA-1232 / LMG 22953 / PM1</strain>
    </source>
</reference>
<dbReference type="InterPro" id="IPR011777">
    <property type="entry name" value="Geranylgeranyl_Rdtase_fam"/>
</dbReference>
<proteinExistence type="predicted"/>
<dbReference type="KEGG" id="mpt:Mpe_A0164"/>
<dbReference type="InterPro" id="IPR036188">
    <property type="entry name" value="FAD/NAD-bd_sf"/>
</dbReference>
<dbReference type="SUPFAM" id="SSF51905">
    <property type="entry name" value="FAD/NAD(P)-binding domain"/>
    <property type="match status" value="1"/>
</dbReference>
<organism evidence="2 3">
    <name type="scientific">Methylibium petroleiphilum (strain ATCC BAA-1232 / LMG 22953 / PM1)</name>
    <dbReference type="NCBI Taxonomy" id="420662"/>
    <lineage>
        <taxon>Bacteria</taxon>
        <taxon>Pseudomonadati</taxon>
        <taxon>Pseudomonadota</taxon>
        <taxon>Betaproteobacteria</taxon>
        <taxon>Burkholderiales</taxon>
        <taxon>Sphaerotilaceae</taxon>
        <taxon>Methylibium</taxon>
    </lineage>
</organism>
<gene>
    <name evidence="2" type="ordered locus">Mpe_A0164</name>
</gene>